<dbReference type="RefSeq" id="WP_250858465.1">
    <property type="nucleotide sequence ID" value="NZ_JAGSOJ010000001.1"/>
</dbReference>
<evidence type="ECO:0000259" key="1">
    <source>
        <dbReference type="Pfam" id="PF08241"/>
    </source>
</evidence>
<dbReference type="InterPro" id="IPR029063">
    <property type="entry name" value="SAM-dependent_MTases_sf"/>
</dbReference>
<protein>
    <submittedName>
        <fullName evidence="2">Class I SAM-dependent methyltransferase</fullName>
    </submittedName>
</protein>
<sequence length="247" mass="28258">MDNKSVLNINKNYWDRNADEWFGVTSLPTYGVQFVTEDELKLFGDVAGKKMLDIGCGSGHSLKYHGDNNAAELWGIDMSTKQIENANKYLTECGYTPKLINAPMEVEYGIPKEYFDFVYSIYAIGWTTDLQGTFNRIASYLKKDGIFIFSWKHPLHHCVVVEEDKLIFEKAYFDENWFTQLLDDCDITLCNRKISTYINALGKAGFVIEQMVEETDKATMSSTGNLDNRSKKAKMLPLSFIIKARKL</sequence>
<feature type="domain" description="Methyltransferase type 11" evidence="1">
    <location>
        <begin position="52"/>
        <end position="149"/>
    </location>
</feature>
<evidence type="ECO:0000313" key="3">
    <source>
        <dbReference type="Proteomes" id="UP001056429"/>
    </source>
</evidence>
<dbReference type="EMBL" id="JAGSOJ010000001">
    <property type="protein sequence ID" value="MCM1989470.1"/>
    <property type="molecule type" value="Genomic_DNA"/>
</dbReference>
<dbReference type="Gene3D" id="3.40.50.150">
    <property type="entry name" value="Vaccinia Virus protein VP39"/>
    <property type="match status" value="1"/>
</dbReference>
<reference evidence="2" key="1">
    <citation type="journal article" date="2021" name="mSystems">
        <title>Bacteria and Archaea Synergistically Convert Glycine Betaine to Biogenic Methane in the Formosa Cold Seep of the South China Sea.</title>
        <authorList>
            <person name="Li L."/>
            <person name="Zhang W."/>
            <person name="Zhang S."/>
            <person name="Song L."/>
            <person name="Sun Q."/>
            <person name="Zhang H."/>
            <person name="Xiang H."/>
            <person name="Dong X."/>
        </authorList>
    </citation>
    <scope>NUCLEOTIDE SEQUENCE</scope>
    <source>
        <strain evidence="2">ZWT</strain>
    </source>
</reference>
<dbReference type="GO" id="GO:0008757">
    <property type="term" value="F:S-adenosylmethionine-dependent methyltransferase activity"/>
    <property type="evidence" value="ECO:0007669"/>
    <property type="project" value="InterPro"/>
</dbReference>
<dbReference type="InterPro" id="IPR013216">
    <property type="entry name" value="Methyltransf_11"/>
</dbReference>
<dbReference type="AlphaFoldDB" id="A0A9J6NZT1"/>
<name>A0A9J6NZT1_9CLOT</name>
<dbReference type="PANTHER" id="PTHR43861">
    <property type="entry name" value="TRANS-ACONITATE 2-METHYLTRANSFERASE-RELATED"/>
    <property type="match status" value="1"/>
</dbReference>
<reference evidence="2" key="2">
    <citation type="submission" date="2021-04" db="EMBL/GenBank/DDBJ databases">
        <authorList>
            <person name="Dong X."/>
        </authorList>
    </citation>
    <scope>NUCLEOTIDE SEQUENCE</scope>
    <source>
        <strain evidence="2">ZWT</strain>
    </source>
</reference>
<proteinExistence type="predicted"/>
<dbReference type="SUPFAM" id="SSF53335">
    <property type="entry name" value="S-adenosyl-L-methionine-dependent methyltransferases"/>
    <property type="match status" value="1"/>
</dbReference>
<keyword evidence="2" id="KW-0808">Transferase</keyword>
<organism evidence="2 3">
    <name type="scientific">Oceanirhabdus seepicola</name>
    <dbReference type="NCBI Taxonomy" id="2828781"/>
    <lineage>
        <taxon>Bacteria</taxon>
        <taxon>Bacillati</taxon>
        <taxon>Bacillota</taxon>
        <taxon>Clostridia</taxon>
        <taxon>Eubacteriales</taxon>
        <taxon>Clostridiaceae</taxon>
        <taxon>Oceanirhabdus</taxon>
    </lineage>
</organism>
<accession>A0A9J6NZT1</accession>
<gene>
    <name evidence="2" type="ORF">KDK92_06935</name>
</gene>
<evidence type="ECO:0000313" key="2">
    <source>
        <dbReference type="EMBL" id="MCM1989470.1"/>
    </source>
</evidence>
<keyword evidence="3" id="KW-1185">Reference proteome</keyword>
<keyword evidence="2" id="KW-0489">Methyltransferase</keyword>
<comment type="caution">
    <text evidence="2">The sequence shown here is derived from an EMBL/GenBank/DDBJ whole genome shotgun (WGS) entry which is preliminary data.</text>
</comment>
<dbReference type="CDD" id="cd02440">
    <property type="entry name" value="AdoMet_MTases"/>
    <property type="match status" value="1"/>
</dbReference>
<dbReference type="Pfam" id="PF08241">
    <property type="entry name" value="Methyltransf_11"/>
    <property type="match status" value="1"/>
</dbReference>
<dbReference type="PANTHER" id="PTHR43861:SF1">
    <property type="entry name" value="TRANS-ACONITATE 2-METHYLTRANSFERASE"/>
    <property type="match status" value="1"/>
</dbReference>
<dbReference type="GO" id="GO:0032259">
    <property type="term" value="P:methylation"/>
    <property type="evidence" value="ECO:0007669"/>
    <property type="project" value="UniProtKB-KW"/>
</dbReference>
<dbReference type="Proteomes" id="UP001056429">
    <property type="component" value="Unassembled WGS sequence"/>
</dbReference>